<evidence type="ECO:0000256" key="6">
    <source>
        <dbReference type="ARBA" id="ARBA00023180"/>
    </source>
</evidence>
<dbReference type="InterPro" id="IPR027417">
    <property type="entry name" value="P-loop_NTPase"/>
</dbReference>
<keyword evidence="2" id="KW-0808">Transferase</keyword>
<reference evidence="7" key="1">
    <citation type="journal article" date="2015" name="Nature">
        <title>Complex archaea that bridge the gap between prokaryotes and eukaryotes.</title>
        <authorList>
            <person name="Spang A."/>
            <person name="Saw J.H."/>
            <person name="Jorgensen S.L."/>
            <person name="Zaremba-Niedzwiedzka K."/>
            <person name="Martijn J."/>
            <person name="Lind A.E."/>
            <person name="van Eijk R."/>
            <person name="Schleper C."/>
            <person name="Guy L."/>
            <person name="Ettema T.J."/>
        </authorList>
    </citation>
    <scope>NUCLEOTIDE SEQUENCE</scope>
</reference>
<dbReference type="InterPro" id="IPR010635">
    <property type="entry name" value="Heparan_SO4-6-sulfoTrfase"/>
</dbReference>
<evidence type="ECO:0000256" key="3">
    <source>
        <dbReference type="ARBA" id="ARBA00022692"/>
    </source>
</evidence>
<evidence type="ECO:0000256" key="1">
    <source>
        <dbReference type="ARBA" id="ARBA00004167"/>
    </source>
</evidence>
<protein>
    <recommendedName>
        <fullName evidence="8">Sulfotransferase domain-containing protein</fullName>
    </recommendedName>
</protein>
<name>A0A0F9AWZ3_9ZZZZ</name>
<keyword evidence="3" id="KW-0812">Transmembrane</keyword>
<evidence type="ECO:0000256" key="4">
    <source>
        <dbReference type="ARBA" id="ARBA00022989"/>
    </source>
</evidence>
<dbReference type="Gene3D" id="3.40.50.300">
    <property type="entry name" value="P-loop containing nucleotide triphosphate hydrolases"/>
    <property type="match status" value="1"/>
</dbReference>
<evidence type="ECO:0000256" key="2">
    <source>
        <dbReference type="ARBA" id="ARBA00022679"/>
    </source>
</evidence>
<dbReference type="Pfam" id="PF03567">
    <property type="entry name" value="Sulfotransfer_2"/>
    <property type="match status" value="1"/>
</dbReference>
<dbReference type="GO" id="GO:0017095">
    <property type="term" value="F:heparan sulfate 6-sulfotransferase activity"/>
    <property type="evidence" value="ECO:0007669"/>
    <property type="project" value="TreeGrafter"/>
</dbReference>
<dbReference type="PANTHER" id="PTHR12812:SF0">
    <property type="entry name" value="HEPARAN-SULFATE 6-O-SULFOTRANSFERASE"/>
    <property type="match status" value="1"/>
</dbReference>
<keyword evidence="4" id="KW-1133">Transmembrane helix</keyword>
<dbReference type="InterPro" id="IPR005331">
    <property type="entry name" value="Sulfotransferase"/>
</dbReference>
<evidence type="ECO:0000313" key="7">
    <source>
        <dbReference type="EMBL" id="KKK82894.1"/>
    </source>
</evidence>
<proteinExistence type="predicted"/>
<feature type="non-terminal residue" evidence="7">
    <location>
        <position position="229"/>
    </location>
</feature>
<dbReference type="SUPFAM" id="SSF52540">
    <property type="entry name" value="P-loop containing nucleoside triphosphate hydrolases"/>
    <property type="match status" value="1"/>
</dbReference>
<keyword evidence="6" id="KW-0325">Glycoprotein</keyword>
<organism evidence="7">
    <name type="scientific">marine sediment metagenome</name>
    <dbReference type="NCBI Taxonomy" id="412755"/>
    <lineage>
        <taxon>unclassified sequences</taxon>
        <taxon>metagenomes</taxon>
        <taxon>ecological metagenomes</taxon>
    </lineage>
</organism>
<sequence>MGRQNIKSSETRICEFKTQPLFFMHIPKTAGITFRTVLENHFDANQICPAYYGNELIKIPIDVLAHFRLFRGHISLGEMNDAMPIKSIHCITMLRDPVEYTISHFEHLKRDKSGVAPKKLYERVRSMAFEDFIRSVDHDIYAHHLFKNLQTRYLVTDQNLRYESIDNRGLQMAKEELSHFAFFGLLEEFKKSIQLICHTFGWHPSVPFYTLNAAPHRPHSQQLSSGALK</sequence>
<accession>A0A0F9AWZ3</accession>
<keyword evidence="5" id="KW-0472">Membrane</keyword>
<dbReference type="PANTHER" id="PTHR12812">
    <property type="entry name" value="HEPARAN SULFATE 6-O-SULFOTRANSFERASE 3"/>
    <property type="match status" value="1"/>
</dbReference>
<comment type="subcellular location">
    <subcellularLocation>
        <location evidence="1">Membrane</location>
        <topology evidence="1">Single-pass membrane protein</topology>
    </subcellularLocation>
</comment>
<gene>
    <name evidence="7" type="ORF">LCGC14_2798820</name>
</gene>
<comment type="caution">
    <text evidence="7">The sequence shown here is derived from an EMBL/GenBank/DDBJ whole genome shotgun (WGS) entry which is preliminary data.</text>
</comment>
<evidence type="ECO:0008006" key="8">
    <source>
        <dbReference type="Google" id="ProtNLM"/>
    </source>
</evidence>
<evidence type="ECO:0000256" key="5">
    <source>
        <dbReference type="ARBA" id="ARBA00023136"/>
    </source>
</evidence>
<dbReference type="AlphaFoldDB" id="A0A0F9AWZ3"/>
<dbReference type="GO" id="GO:0016020">
    <property type="term" value="C:membrane"/>
    <property type="evidence" value="ECO:0007669"/>
    <property type="project" value="UniProtKB-SubCell"/>
</dbReference>
<dbReference type="EMBL" id="LAZR01052463">
    <property type="protein sequence ID" value="KKK82894.1"/>
    <property type="molecule type" value="Genomic_DNA"/>
</dbReference>